<dbReference type="OrthoDB" id="8334882at2"/>
<dbReference type="Gene3D" id="1.10.10.60">
    <property type="entry name" value="Homeodomain-like"/>
    <property type="match status" value="2"/>
</dbReference>
<dbReference type="InterPro" id="IPR009057">
    <property type="entry name" value="Homeodomain-like_sf"/>
</dbReference>
<dbReference type="Proteomes" id="UP000218288">
    <property type="component" value="Chromosome"/>
</dbReference>
<protein>
    <submittedName>
        <fullName evidence="5">AraC family transcriptional regulator</fullName>
    </submittedName>
</protein>
<dbReference type="SUPFAM" id="SSF46689">
    <property type="entry name" value="Homeodomain-like"/>
    <property type="match status" value="1"/>
</dbReference>
<dbReference type="Pfam" id="PF12833">
    <property type="entry name" value="HTH_18"/>
    <property type="match status" value="1"/>
</dbReference>
<gene>
    <name evidence="5" type="ORF">MPPM_0107</name>
</gene>
<dbReference type="EMBL" id="AP014809">
    <property type="protein sequence ID" value="BAU88712.1"/>
    <property type="molecule type" value="Genomic_DNA"/>
</dbReference>
<dbReference type="PANTHER" id="PTHR46796">
    <property type="entry name" value="HTH-TYPE TRANSCRIPTIONAL ACTIVATOR RHAS-RELATED"/>
    <property type="match status" value="1"/>
</dbReference>
<sequence>MGTVTMLAEGSIGARRTSRQAFLFPGAALFLGQATDQRLHRHRAFEVAIPLEGHMRIETARAPGIGPEAGVLAPLEHHRVIATGRTAFLWVDPETRAARALAQVRPSVDGKGHERLVSLLREMDRSEPTHDEAWALLDLWRSIWLDGLPQLPRLDRRVSEVVDLIDSAPVPLANRYEAADQVALSPSRFSALFTQQVGMPLRKYLLWRRLLFGIRRLGNGASVTSAAVEAGFADGAHFSRVFRATFGCKPSSLANMRVVASEAHPISPRPRPS</sequence>
<proteinExistence type="predicted"/>
<evidence type="ECO:0000259" key="4">
    <source>
        <dbReference type="PROSITE" id="PS01124"/>
    </source>
</evidence>
<evidence type="ECO:0000256" key="3">
    <source>
        <dbReference type="ARBA" id="ARBA00023163"/>
    </source>
</evidence>
<evidence type="ECO:0000256" key="1">
    <source>
        <dbReference type="ARBA" id="ARBA00023015"/>
    </source>
</evidence>
<dbReference type="InterPro" id="IPR018062">
    <property type="entry name" value="HTH_AraC-typ_CS"/>
</dbReference>
<dbReference type="PROSITE" id="PS00041">
    <property type="entry name" value="HTH_ARAC_FAMILY_1"/>
    <property type="match status" value="1"/>
</dbReference>
<reference evidence="5 6" key="1">
    <citation type="journal article" date="2016" name="Genome Announc.">
        <title>Complete Genome Sequence of Methylobacterium populi P-1M, Isolated from Pink-Pigmented Household Biofilm.</title>
        <authorList>
            <person name="Morohoshi T."/>
            <person name="Ikeda T."/>
        </authorList>
    </citation>
    <scope>NUCLEOTIDE SEQUENCE [LARGE SCALE GENOMIC DNA]</scope>
    <source>
        <strain evidence="5 6">P-1M</strain>
    </source>
</reference>
<keyword evidence="2" id="KW-0238">DNA-binding</keyword>
<keyword evidence="3" id="KW-0804">Transcription</keyword>
<accession>A0A169QCZ7</accession>
<evidence type="ECO:0000313" key="5">
    <source>
        <dbReference type="EMBL" id="BAU88712.1"/>
    </source>
</evidence>
<dbReference type="InterPro" id="IPR018060">
    <property type="entry name" value="HTH_AraC"/>
</dbReference>
<evidence type="ECO:0000313" key="6">
    <source>
        <dbReference type="Proteomes" id="UP000218288"/>
    </source>
</evidence>
<dbReference type="SMART" id="SM00342">
    <property type="entry name" value="HTH_ARAC"/>
    <property type="match status" value="1"/>
</dbReference>
<dbReference type="AlphaFoldDB" id="A0A169QCZ7"/>
<feature type="domain" description="HTH araC/xylS-type" evidence="4">
    <location>
        <begin position="159"/>
        <end position="256"/>
    </location>
</feature>
<keyword evidence="1" id="KW-0805">Transcription regulation</keyword>
<evidence type="ECO:0000256" key="2">
    <source>
        <dbReference type="ARBA" id="ARBA00023125"/>
    </source>
</evidence>
<dbReference type="GO" id="GO:0043565">
    <property type="term" value="F:sequence-specific DNA binding"/>
    <property type="evidence" value="ECO:0007669"/>
    <property type="project" value="InterPro"/>
</dbReference>
<organism evidence="5 6">
    <name type="scientific">Methylorubrum populi</name>
    <dbReference type="NCBI Taxonomy" id="223967"/>
    <lineage>
        <taxon>Bacteria</taxon>
        <taxon>Pseudomonadati</taxon>
        <taxon>Pseudomonadota</taxon>
        <taxon>Alphaproteobacteria</taxon>
        <taxon>Hyphomicrobiales</taxon>
        <taxon>Methylobacteriaceae</taxon>
        <taxon>Methylorubrum</taxon>
    </lineage>
</organism>
<dbReference type="GO" id="GO:0003700">
    <property type="term" value="F:DNA-binding transcription factor activity"/>
    <property type="evidence" value="ECO:0007669"/>
    <property type="project" value="InterPro"/>
</dbReference>
<dbReference type="PROSITE" id="PS01124">
    <property type="entry name" value="HTH_ARAC_FAMILY_2"/>
    <property type="match status" value="1"/>
</dbReference>
<name>A0A169QCZ7_9HYPH</name>
<dbReference type="InterPro" id="IPR050204">
    <property type="entry name" value="AraC_XylS_family_regulators"/>
</dbReference>